<feature type="domain" description="Potassium channel" evidence="2">
    <location>
        <begin position="60"/>
        <end position="129"/>
    </location>
</feature>
<evidence type="ECO:0000313" key="4">
    <source>
        <dbReference type="Proteomes" id="UP000003374"/>
    </source>
</evidence>
<evidence type="ECO:0000259" key="2">
    <source>
        <dbReference type="Pfam" id="PF07885"/>
    </source>
</evidence>
<keyword evidence="4" id="KW-1185">Reference proteome</keyword>
<dbReference type="Proteomes" id="UP000003374">
    <property type="component" value="Unassembled WGS sequence"/>
</dbReference>
<name>A4BV43_9GAMM</name>
<evidence type="ECO:0000313" key="3">
    <source>
        <dbReference type="EMBL" id="EAR20385.1"/>
    </source>
</evidence>
<feature type="transmembrane region" description="Helical" evidence="1">
    <location>
        <begin position="47"/>
        <end position="69"/>
    </location>
</feature>
<protein>
    <recommendedName>
        <fullName evidence="2">Potassium channel domain-containing protein</fullName>
    </recommendedName>
</protein>
<comment type="caution">
    <text evidence="3">The sequence shown here is derived from an EMBL/GenBank/DDBJ whole genome shotgun (WGS) entry which is preliminary data.</text>
</comment>
<dbReference type="Pfam" id="PF07885">
    <property type="entry name" value="Ion_trans_2"/>
    <property type="match status" value="1"/>
</dbReference>
<organism evidence="3 4">
    <name type="scientific">Nitrococcus mobilis Nb-231</name>
    <dbReference type="NCBI Taxonomy" id="314278"/>
    <lineage>
        <taxon>Bacteria</taxon>
        <taxon>Pseudomonadati</taxon>
        <taxon>Pseudomonadota</taxon>
        <taxon>Gammaproteobacteria</taxon>
        <taxon>Chromatiales</taxon>
        <taxon>Ectothiorhodospiraceae</taxon>
        <taxon>Nitrococcus</taxon>
    </lineage>
</organism>
<evidence type="ECO:0000256" key="1">
    <source>
        <dbReference type="SAM" id="Phobius"/>
    </source>
</evidence>
<dbReference type="Gene3D" id="1.10.287.70">
    <property type="match status" value="1"/>
</dbReference>
<keyword evidence="1" id="KW-1133">Transmembrane helix</keyword>
<gene>
    <name evidence="3" type="ORF">NB231_00360</name>
</gene>
<dbReference type="RefSeq" id="WP_004998655.1">
    <property type="nucleotide sequence ID" value="NZ_CH672427.1"/>
</dbReference>
<dbReference type="OrthoDB" id="9813518at2"/>
<feature type="transmembrane region" description="Helical" evidence="1">
    <location>
        <begin position="112"/>
        <end position="134"/>
    </location>
</feature>
<dbReference type="AlphaFoldDB" id="A4BV43"/>
<proteinExistence type="predicted"/>
<accession>A4BV43</accession>
<dbReference type="STRING" id="314278.NB231_00360"/>
<dbReference type="EMBL" id="AAOF01000023">
    <property type="protein sequence ID" value="EAR20385.1"/>
    <property type="molecule type" value="Genomic_DNA"/>
</dbReference>
<sequence>MSLLLGSLILVGNMVIQVLAIVAMVRFLNRRKKMLLASNSLLADTRVLSIVVLVLFAGHALQFATWAFAFLQLGEFQDFETAFYFSTVSFTSLGYGDVVLTDHWRLLGGLEAANGVLMFGLSAGAILAVVNRLFDRHIAAGTWDQSGHE</sequence>
<dbReference type="eggNOG" id="ENOG503171I">
    <property type="taxonomic scope" value="Bacteria"/>
</dbReference>
<dbReference type="HOGENOM" id="CLU_116321_1_0_6"/>
<keyword evidence="1" id="KW-0472">Membrane</keyword>
<dbReference type="SUPFAM" id="SSF81324">
    <property type="entry name" value="Voltage-gated potassium channels"/>
    <property type="match status" value="1"/>
</dbReference>
<reference evidence="3 4" key="1">
    <citation type="submission" date="2006-02" db="EMBL/GenBank/DDBJ databases">
        <authorList>
            <person name="Waterbury J."/>
            <person name="Ferriera S."/>
            <person name="Johnson J."/>
            <person name="Kravitz S."/>
            <person name="Halpern A."/>
            <person name="Remington K."/>
            <person name="Beeson K."/>
            <person name="Tran B."/>
            <person name="Rogers Y.-H."/>
            <person name="Friedman R."/>
            <person name="Venter J.C."/>
        </authorList>
    </citation>
    <scope>NUCLEOTIDE SEQUENCE [LARGE SCALE GENOMIC DNA]</scope>
    <source>
        <strain evidence="3 4">Nb-231</strain>
    </source>
</reference>
<feature type="transmembrane region" description="Helical" evidence="1">
    <location>
        <begin position="6"/>
        <end position="27"/>
    </location>
</feature>
<keyword evidence="1" id="KW-0812">Transmembrane</keyword>
<dbReference type="InterPro" id="IPR013099">
    <property type="entry name" value="K_chnl_dom"/>
</dbReference>